<dbReference type="SUPFAM" id="SSF53448">
    <property type="entry name" value="Nucleotide-diphospho-sugar transferases"/>
    <property type="match status" value="1"/>
</dbReference>
<gene>
    <name evidence="3" type="ORF">DFI_00335</name>
</gene>
<dbReference type="Gene3D" id="3.90.550.10">
    <property type="entry name" value="Spore Coat Polysaccharide Biosynthesis Protein SpsA, Chain A"/>
    <property type="match status" value="1"/>
</dbReference>
<dbReference type="PANTHER" id="PTHR43646">
    <property type="entry name" value="GLYCOSYLTRANSFERASE"/>
    <property type="match status" value="1"/>
</dbReference>
<organism evidence="3 4">
    <name type="scientific">Deinococcus ficus</name>
    <dbReference type="NCBI Taxonomy" id="317577"/>
    <lineage>
        <taxon>Bacteria</taxon>
        <taxon>Thermotogati</taxon>
        <taxon>Deinococcota</taxon>
        <taxon>Deinococci</taxon>
        <taxon>Deinococcales</taxon>
        <taxon>Deinococcaceae</taxon>
        <taxon>Deinococcus</taxon>
    </lineage>
</organism>
<reference evidence="3 4" key="1">
    <citation type="submission" date="2017-05" db="EMBL/GenBank/DDBJ databases">
        <title>The complete genome sequence of Deinococcus ficus isolated from the rhizosphere of the Ficus religiosa L. in Taiwan.</title>
        <authorList>
            <person name="Wu K.-M."/>
            <person name="Liao T.-L."/>
            <person name="Liu Y.-M."/>
            <person name="Young C.-C."/>
            <person name="Tsai S.-F."/>
        </authorList>
    </citation>
    <scope>NUCLEOTIDE SEQUENCE [LARGE SCALE GENOMIC DNA]</scope>
    <source>
        <strain evidence="3 4">CC-FR2-10</strain>
    </source>
</reference>
<dbReference type="GO" id="GO:0016740">
    <property type="term" value="F:transferase activity"/>
    <property type="evidence" value="ECO:0007669"/>
    <property type="project" value="UniProtKB-KW"/>
</dbReference>
<keyword evidence="4" id="KW-1185">Reference proteome</keyword>
<dbReference type="RefSeq" id="WP_027463229.1">
    <property type="nucleotide sequence ID" value="NZ_CP021081.1"/>
</dbReference>
<feature type="domain" description="Glycosyltransferase 2-like" evidence="2">
    <location>
        <begin position="45"/>
        <end position="170"/>
    </location>
</feature>
<feature type="transmembrane region" description="Helical" evidence="1">
    <location>
        <begin position="6"/>
        <end position="26"/>
    </location>
</feature>
<dbReference type="Proteomes" id="UP000259030">
    <property type="component" value="Chromosome"/>
</dbReference>
<proteinExistence type="predicted"/>
<protein>
    <submittedName>
        <fullName evidence="3">Family 2 glycosyl transferase</fullName>
    </submittedName>
</protein>
<dbReference type="PANTHER" id="PTHR43646:SF3">
    <property type="entry name" value="SLR1566 PROTEIN"/>
    <property type="match status" value="1"/>
</dbReference>
<dbReference type="KEGG" id="dfc:DFI_00335"/>
<dbReference type="EMBL" id="CP021081">
    <property type="protein sequence ID" value="ASN79652.1"/>
    <property type="molecule type" value="Genomic_DNA"/>
</dbReference>
<dbReference type="AlphaFoldDB" id="A0A221SSN4"/>
<evidence type="ECO:0000256" key="1">
    <source>
        <dbReference type="SAM" id="Phobius"/>
    </source>
</evidence>
<sequence length="358" mass="38320">MTRDLLRLIPAAFLGVKLVTLAVNLWTFPRLTRPPGPHPARARVSVLVPARDEAHNLRDSLPGLLAQGAGEVIVLDDGSRDGTADVARTLGARVLPGAPLPAGWTGKAWACWQLAGAASGEWLLFTDADVSWHPGALDALLHAWDRDRPGLLSVFPRQANVGVGERLLTPLVDDVLLSFLPAPVLRIPHRTASAANGQVMLFRREAYAASGGHAGVRALLLEDVALARAVKASGQGAMLALGRDLISVRMYRSFPESVRGFGKNALPMHGGSRAALLGSWALNLAAYTLPLLRRDRPLIALGLLGGLLVRRITGRTRPADLAEVALLPAVPLLSLPVFVRAWRRTVAWKGRRYAQGAP</sequence>
<dbReference type="STRING" id="317577.GCA_000419625_01114"/>
<dbReference type="InterPro" id="IPR029044">
    <property type="entry name" value="Nucleotide-diphossugar_trans"/>
</dbReference>
<evidence type="ECO:0000259" key="2">
    <source>
        <dbReference type="Pfam" id="PF00535"/>
    </source>
</evidence>
<keyword evidence="1" id="KW-0472">Membrane</keyword>
<keyword evidence="1" id="KW-1133">Transmembrane helix</keyword>
<evidence type="ECO:0000313" key="3">
    <source>
        <dbReference type="EMBL" id="ASN79652.1"/>
    </source>
</evidence>
<evidence type="ECO:0000313" key="4">
    <source>
        <dbReference type="Proteomes" id="UP000259030"/>
    </source>
</evidence>
<dbReference type="InterPro" id="IPR001173">
    <property type="entry name" value="Glyco_trans_2-like"/>
</dbReference>
<accession>A0A221SSN4</accession>
<keyword evidence="3" id="KW-0808">Transferase</keyword>
<dbReference type="Pfam" id="PF00535">
    <property type="entry name" value="Glycos_transf_2"/>
    <property type="match status" value="1"/>
</dbReference>
<keyword evidence="1" id="KW-0812">Transmembrane</keyword>
<dbReference type="CDD" id="cd00761">
    <property type="entry name" value="Glyco_tranf_GTA_type"/>
    <property type="match status" value="1"/>
</dbReference>
<name>A0A221SSN4_9DEIO</name>